<feature type="region of interest" description="Disordered" evidence="7">
    <location>
        <begin position="202"/>
        <end position="232"/>
    </location>
</feature>
<reference evidence="9 10" key="1">
    <citation type="journal article" date="2024" name="Commun. Biol.">
        <title>Comparative genomic analysis of thermophilic fungi reveals convergent evolutionary adaptations and gene losses.</title>
        <authorList>
            <person name="Steindorff A.S."/>
            <person name="Aguilar-Pontes M.V."/>
            <person name="Robinson A.J."/>
            <person name="Andreopoulos B."/>
            <person name="LaButti K."/>
            <person name="Kuo A."/>
            <person name="Mondo S."/>
            <person name="Riley R."/>
            <person name="Otillar R."/>
            <person name="Haridas S."/>
            <person name="Lipzen A."/>
            <person name="Grimwood J."/>
            <person name="Schmutz J."/>
            <person name="Clum A."/>
            <person name="Reid I.D."/>
            <person name="Moisan M.C."/>
            <person name="Butler G."/>
            <person name="Nguyen T.T.M."/>
            <person name="Dewar K."/>
            <person name="Conant G."/>
            <person name="Drula E."/>
            <person name="Henrissat B."/>
            <person name="Hansel C."/>
            <person name="Singer S."/>
            <person name="Hutchinson M.I."/>
            <person name="de Vries R.P."/>
            <person name="Natvig D.O."/>
            <person name="Powell A.J."/>
            <person name="Tsang A."/>
            <person name="Grigoriev I.V."/>
        </authorList>
    </citation>
    <scope>NUCLEOTIDE SEQUENCE [LARGE SCALE GENOMIC DNA]</scope>
    <source>
        <strain evidence="9 10">ATCC 24622</strain>
    </source>
</reference>
<dbReference type="InterPro" id="IPR001714">
    <property type="entry name" value="Pept_M24_MAP"/>
</dbReference>
<accession>A0ABR3VTY7</accession>
<evidence type="ECO:0000256" key="7">
    <source>
        <dbReference type="SAM" id="MobiDB-lite"/>
    </source>
</evidence>
<comment type="function">
    <text evidence="6">Cotranslationally removes the N-terminal methionine from nascent proteins. The N-terminal methionine is often cleaved when the second residue in the primary sequence is small and uncharged (Met-Ala-, Cys, Gly, Pro, Ser, Thr, or Val).</text>
</comment>
<comment type="similarity">
    <text evidence="6">Belongs to the peptidase M24A family.</text>
</comment>
<dbReference type="Pfam" id="PF00557">
    <property type="entry name" value="Peptidase_M24"/>
    <property type="match status" value="1"/>
</dbReference>
<keyword evidence="3 6" id="KW-0645">Protease</keyword>
<organism evidence="9 10">
    <name type="scientific">Phialemonium thermophilum</name>
    <dbReference type="NCBI Taxonomy" id="223376"/>
    <lineage>
        <taxon>Eukaryota</taxon>
        <taxon>Fungi</taxon>
        <taxon>Dikarya</taxon>
        <taxon>Ascomycota</taxon>
        <taxon>Pezizomycotina</taxon>
        <taxon>Sordariomycetes</taxon>
        <taxon>Sordariomycetidae</taxon>
        <taxon>Cephalothecales</taxon>
        <taxon>Cephalothecaceae</taxon>
        <taxon>Phialemonium</taxon>
    </lineage>
</organism>
<evidence type="ECO:0000256" key="4">
    <source>
        <dbReference type="ARBA" id="ARBA00022723"/>
    </source>
</evidence>
<dbReference type="PANTHER" id="PTHR43330">
    <property type="entry name" value="METHIONINE AMINOPEPTIDASE"/>
    <property type="match status" value="1"/>
</dbReference>
<dbReference type="PROSITE" id="PS00680">
    <property type="entry name" value="MAP_1"/>
    <property type="match status" value="1"/>
</dbReference>
<dbReference type="Proteomes" id="UP001586593">
    <property type="component" value="Unassembled WGS sequence"/>
</dbReference>
<keyword evidence="4 6" id="KW-0479">Metal-binding</keyword>
<dbReference type="EMBL" id="JAZHXJ010001251">
    <property type="protein sequence ID" value="KAL1845116.1"/>
    <property type="molecule type" value="Genomic_DNA"/>
</dbReference>
<dbReference type="PRINTS" id="PR00599">
    <property type="entry name" value="MAPEPTIDASE"/>
</dbReference>
<keyword evidence="5" id="KW-0378">Hydrolase</keyword>
<dbReference type="Gene3D" id="3.90.230.10">
    <property type="entry name" value="Creatinase/methionine aminopeptidase superfamily"/>
    <property type="match status" value="1"/>
</dbReference>
<gene>
    <name evidence="9" type="ORF">VTK73DRAFT_1093</name>
</gene>
<comment type="caution">
    <text evidence="9">The sequence shown here is derived from an EMBL/GenBank/DDBJ whole genome shotgun (WGS) entry which is preliminary data.</text>
</comment>
<dbReference type="EC" id="3.4.11.18" evidence="6"/>
<dbReference type="InterPro" id="IPR002467">
    <property type="entry name" value="Pept_M24A_MAP1"/>
</dbReference>
<dbReference type="SUPFAM" id="SSF55920">
    <property type="entry name" value="Creatinase/aminopeptidase"/>
    <property type="match status" value="1"/>
</dbReference>
<evidence type="ECO:0000256" key="6">
    <source>
        <dbReference type="RuleBase" id="RU003653"/>
    </source>
</evidence>
<evidence type="ECO:0000256" key="3">
    <source>
        <dbReference type="ARBA" id="ARBA00022670"/>
    </source>
</evidence>
<evidence type="ECO:0000313" key="10">
    <source>
        <dbReference type="Proteomes" id="UP001586593"/>
    </source>
</evidence>
<evidence type="ECO:0000313" key="9">
    <source>
        <dbReference type="EMBL" id="KAL1845116.1"/>
    </source>
</evidence>
<keyword evidence="2" id="KW-0963">Cytoplasm</keyword>
<name>A0ABR3VTY7_9PEZI</name>
<protein>
    <recommendedName>
        <fullName evidence="6">Methionine aminopeptidase</fullName>
        <ecNumber evidence="6">3.4.11.18</ecNumber>
    </recommendedName>
</protein>
<evidence type="ECO:0000256" key="5">
    <source>
        <dbReference type="ARBA" id="ARBA00022801"/>
    </source>
</evidence>
<dbReference type="PANTHER" id="PTHR43330:SF7">
    <property type="entry name" value="METHIONINE AMINOPEPTIDASE 1"/>
    <property type="match status" value="1"/>
</dbReference>
<feature type="domain" description="Peptidase M24" evidence="8">
    <location>
        <begin position="2"/>
        <end position="142"/>
    </location>
</feature>
<keyword evidence="1 6" id="KW-0031">Aminopeptidase</keyword>
<evidence type="ECO:0000259" key="8">
    <source>
        <dbReference type="Pfam" id="PF00557"/>
    </source>
</evidence>
<dbReference type="InterPro" id="IPR000994">
    <property type="entry name" value="Pept_M24"/>
</dbReference>
<keyword evidence="10" id="KW-1185">Reference proteome</keyword>
<dbReference type="InterPro" id="IPR036005">
    <property type="entry name" value="Creatinase/aminopeptidase-like"/>
</dbReference>
<evidence type="ECO:0000256" key="1">
    <source>
        <dbReference type="ARBA" id="ARBA00022438"/>
    </source>
</evidence>
<proteinExistence type="inferred from homology"/>
<dbReference type="NCBIfam" id="TIGR00500">
    <property type="entry name" value="met_pdase_I"/>
    <property type="match status" value="1"/>
</dbReference>
<feature type="compositionally biased region" description="Basic and acidic residues" evidence="7">
    <location>
        <begin position="206"/>
        <end position="231"/>
    </location>
</feature>
<evidence type="ECO:0000256" key="2">
    <source>
        <dbReference type="ARBA" id="ARBA00022490"/>
    </source>
</evidence>
<comment type="cofactor">
    <cofactor evidence="6">
        <name>Co(2+)</name>
        <dbReference type="ChEBI" id="CHEBI:48828"/>
    </cofactor>
    <cofactor evidence="6">
        <name>Zn(2+)</name>
        <dbReference type="ChEBI" id="CHEBI:29105"/>
    </cofactor>
    <cofactor evidence="6">
        <name>Mn(2+)</name>
        <dbReference type="ChEBI" id="CHEBI:29035"/>
    </cofactor>
    <cofactor evidence="6">
        <name>Fe(2+)</name>
        <dbReference type="ChEBI" id="CHEBI:29033"/>
    </cofactor>
    <text evidence="6">Binds 2 divalent metal cations per subunit. Has a high-affinity and a low affinity metal-binding site. The true nature of the physiological cofactor is under debate. The enzyme is active with cobalt, zinc, manganese or divalent iron ions.</text>
</comment>
<comment type="catalytic activity">
    <reaction evidence="6">
        <text>Release of N-terminal amino acids, preferentially methionine, from peptides and arylamides.</text>
        <dbReference type="EC" id="3.4.11.18"/>
    </reaction>
</comment>
<sequence>MCTSPNEVICHGIPDRRLLLDGDIVNLDVSLYFEGYHADLNETYYVGDKARSDPDSVRVVETARQCLDLAIRAVKPGVAVREFGNIIERRAREGGCGVVRAFCGHGIHRLFHCPPDVLHYARNKGVGTLKPGMTFTIEPMVTLGSHRDVTWPDGWTATTADGKKTAQFGTFSSSCSSSSPSSIHMLCVCADEGCRAYVASHGGRGRGADGEDARLPRRPCCTEHDSPRGHSDMSSCNYLKLVSSCVSRRDQGRQLIIH</sequence>